<evidence type="ECO:0000256" key="1">
    <source>
        <dbReference type="ARBA" id="ARBA00005156"/>
    </source>
</evidence>
<dbReference type="PANTHER" id="PTHR46042:SF1">
    <property type="entry name" value="DIPHTHINE METHYLTRANSFERASE"/>
    <property type="match status" value="1"/>
</dbReference>
<evidence type="ECO:0000313" key="9">
    <source>
        <dbReference type="Proteomes" id="UP000510647"/>
    </source>
</evidence>
<dbReference type="GO" id="GO:0005737">
    <property type="term" value="C:cytoplasm"/>
    <property type="evidence" value="ECO:0007669"/>
    <property type="project" value="TreeGrafter"/>
</dbReference>
<dbReference type="OrthoDB" id="1930760at2759"/>
<evidence type="ECO:0000256" key="5">
    <source>
        <dbReference type="ARBA" id="ARBA00038092"/>
    </source>
</evidence>
<dbReference type="Gene3D" id="2.130.10.10">
    <property type="entry name" value="YVTN repeat-like/Quinoprotein amine dehydrogenase"/>
    <property type="match status" value="1"/>
</dbReference>
<dbReference type="EMBL" id="CP059269">
    <property type="protein sequence ID" value="QLQ79544.1"/>
    <property type="molecule type" value="Genomic_DNA"/>
</dbReference>
<evidence type="ECO:0000256" key="7">
    <source>
        <dbReference type="ARBA" id="ARBA00047551"/>
    </source>
</evidence>
<dbReference type="SMART" id="SM00320">
    <property type="entry name" value="WD40"/>
    <property type="match status" value="3"/>
</dbReference>
<name>A0A7H9HP44_9SACH</name>
<dbReference type="Proteomes" id="UP000510647">
    <property type="component" value="Chromosome 3"/>
</dbReference>
<dbReference type="InterPro" id="IPR015943">
    <property type="entry name" value="WD40/YVTN_repeat-like_dom_sf"/>
</dbReference>
<comment type="catalytic activity">
    <reaction evidence="7">
        <text>diphthine methyl ester-[translation elongation factor 2] + H2O = diphthine-[translation elongation factor 2] + methanol + H(+)</text>
        <dbReference type="Rhea" id="RHEA:42656"/>
        <dbReference type="Rhea" id="RHEA-COMP:10172"/>
        <dbReference type="Rhea" id="RHEA-COMP:10173"/>
        <dbReference type="ChEBI" id="CHEBI:15377"/>
        <dbReference type="ChEBI" id="CHEBI:15378"/>
        <dbReference type="ChEBI" id="CHEBI:17790"/>
        <dbReference type="ChEBI" id="CHEBI:79005"/>
        <dbReference type="ChEBI" id="CHEBI:82696"/>
        <dbReference type="EC" id="3.1.1.97"/>
    </reaction>
</comment>
<proteinExistence type="inferred from homology"/>
<evidence type="ECO:0000256" key="6">
    <source>
        <dbReference type="ARBA" id="ARBA00039131"/>
    </source>
</evidence>
<sequence length="372" mass="41303">MGECQAEIAVKTKLPPCCVRIIDNRFVLVGTYRLDAETGYRTGSLELYDEKLVFLKSYETYGAILDLKLSPFDSKLAVTAHSTGNVTLWKILMEESGGIPTIEDIVNLQVFGTDTLITSVHFSPLDPALVLVTSTAGEAATVDIVNKEVVSNLVAVQGCSQRVVIKEPQLFAEQHSLECWTGEFGSLQPLQNVVFTGGDDAAIMAHDLRSRDPIWSNNRIHGAGVVAIKCSTDNFRQTHPTSIVTGSYDDCIRLLELRMLGEQSIYPGQNTPVAKCWSENLNGGVWRFCERPEAINGAPRVDELLVCCMYNGAKIIGLHDREIQQDFSFTTQNYLKKGHDSMCYGGDWCENFAVTCSFYDNSLQKWHPDRLT</sequence>
<evidence type="ECO:0000256" key="4">
    <source>
        <dbReference type="ARBA" id="ARBA00022801"/>
    </source>
</evidence>
<protein>
    <recommendedName>
        <fullName evidence="6">methylated diphthine methylhydrolase</fullName>
        <ecNumber evidence="6">3.1.1.97</ecNumber>
    </recommendedName>
</protein>
<evidence type="ECO:0000256" key="2">
    <source>
        <dbReference type="ARBA" id="ARBA00022574"/>
    </source>
</evidence>
<gene>
    <name evidence="8" type="ORF">HG537_0C01910</name>
</gene>
<keyword evidence="9" id="KW-1185">Reference proteome</keyword>
<comment type="similarity">
    <text evidence="5">Belongs to the DPH7 family.</text>
</comment>
<dbReference type="PANTHER" id="PTHR46042">
    <property type="entry name" value="DIPHTHINE METHYLTRANSFERASE"/>
    <property type="match status" value="1"/>
</dbReference>
<dbReference type="InterPro" id="IPR001680">
    <property type="entry name" value="WD40_rpt"/>
</dbReference>
<keyword evidence="3" id="KW-0677">Repeat</keyword>
<dbReference type="EC" id="3.1.1.97" evidence="6"/>
<dbReference type="GO" id="GO:0061685">
    <property type="term" value="F:diphthine methylesterase activity"/>
    <property type="evidence" value="ECO:0007669"/>
    <property type="project" value="UniProtKB-EC"/>
</dbReference>
<accession>A0A7H9HP44</accession>
<dbReference type="InterPro" id="IPR036322">
    <property type="entry name" value="WD40_repeat_dom_sf"/>
</dbReference>
<reference evidence="8 9" key="1">
    <citation type="submission" date="2020-06" db="EMBL/GenBank/DDBJ databases">
        <title>The yeast mating-type switching endonuclease HO is a domesticated member of an unorthodox homing genetic element family.</title>
        <authorList>
            <person name="Coughlan A.Y."/>
            <person name="Lombardi L."/>
            <person name="Braun-Galleani S."/>
            <person name="Martos A.R."/>
            <person name="Galeote V."/>
            <person name="Bigey F."/>
            <person name="Dequin S."/>
            <person name="Byrne K.P."/>
            <person name="Wolfe K.H."/>
        </authorList>
    </citation>
    <scope>NUCLEOTIDE SEQUENCE [LARGE SCALE GENOMIC DNA]</scope>
    <source>
        <strain evidence="8 9">CBS2947</strain>
    </source>
</reference>
<evidence type="ECO:0000256" key="3">
    <source>
        <dbReference type="ARBA" id="ARBA00022737"/>
    </source>
</evidence>
<keyword evidence="4" id="KW-0378">Hydrolase</keyword>
<comment type="pathway">
    <text evidence="1">Protein modification; peptidyl-diphthamide biosynthesis.</text>
</comment>
<dbReference type="InterPro" id="IPR052415">
    <property type="entry name" value="Diphthine_MTase"/>
</dbReference>
<organism evidence="8 9">
    <name type="scientific">Torulaspora globosa</name>
    <dbReference type="NCBI Taxonomy" id="48254"/>
    <lineage>
        <taxon>Eukaryota</taxon>
        <taxon>Fungi</taxon>
        <taxon>Dikarya</taxon>
        <taxon>Ascomycota</taxon>
        <taxon>Saccharomycotina</taxon>
        <taxon>Saccharomycetes</taxon>
        <taxon>Saccharomycetales</taxon>
        <taxon>Saccharomycetaceae</taxon>
        <taxon>Torulaspora</taxon>
    </lineage>
</organism>
<evidence type="ECO:0000313" key="8">
    <source>
        <dbReference type="EMBL" id="QLQ79544.1"/>
    </source>
</evidence>
<dbReference type="AlphaFoldDB" id="A0A7H9HP44"/>
<dbReference type="SUPFAM" id="SSF50978">
    <property type="entry name" value="WD40 repeat-like"/>
    <property type="match status" value="1"/>
</dbReference>
<keyword evidence="2" id="KW-0853">WD repeat</keyword>
<dbReference type="GO" id="GO:0017183">
    <property type="term" value="P:protein histidyl modification to diphthamide"/>
    <property type="evidence" value="ECO:0007669"/>
    <property type="project" value="TreeGrafter"/>
</dbReference>